<dbReference type="PANTHER" id="PTHR38787:SF3">
    <property type="entry name" value="REGULATORY P DOMAIN-CONTAINING PROTEIN"/>
    <property type="match status" value="1"/>
</dbReference>
<feature type="chain" id="PRO_5041899993" evidence="1">
    <location>
        <begin position="21"/>
        <end position="485"/>
    </location>
</feature>
<evidence type="ECO:0000313" key="2">
    <source>
        <dbReference type="EMBL" id="KAG7286861.1"/>
    </source>
</evidence>
<dbReference type="InterPro" id="IPR027589">
    <property type="entry name" value="Choice_anch_B"/>
</dbReference>
<sequence>MAGVKSLVAVAAVLGALASAKEIPVNMTLKAELYEGGLVHEQIMAVKHRVWGEMANQNALSATQHVSFGQDRDYVACEDGVAALDPSNPLNIFRCHNLDLYDFKTHAQLGSSARSGAGSWGWTSPEGREFVAIAQEDGTAFAEVTTRGKLVYLGRLPQYGLAPKSIWREIKGYKSFILIGSEALRHGIQIFDLSKLLGVNASSPVVFSNEKDLTGFWVDGLPLGRSHNVVANEELKYGVATGFQPRTGHLKAGMVFFDLTDPANPKTLGGTGVDGYVHDAQCLVYRGPDKKYNGTDICYGYDEDSLTIFDVSDKKNIRVISNTSYEGFAYTHQGWVLDPQWQQYLITDDEYDEFNQTGLAADGFPVSYIWDISSLEAPKQTGHYKGLRRGIDHNQYVKDGFAYQSNYGLGLSILDLRSVPSDPTGKGIKEVAYFDTHPEDDNLPGGGNVTFTGSWSHYPFFPSGFIVINTIDRGAFVVKRSGQED</sequence>
<comment type="caution">
    <text evidence="2">The sequence shown here is derived from an EMBL/GenBank/DDBJ whole genome shotgun (WGS) entry which is preliminary data.</text>
</comment>
<organism evidence="2 3">
    <name type="scientific">Staphylotrichum longicolle</name>
    <dbReference type="NCBI Taxonomy" id="669026"/>
    <lineage>
        <taxon>Eukaryota</taxon>
        <taxon>Fungi</taxon>
        <taxon>Dikarya</taxon>
        <taxon>Ascomycota</taxon>
        <taxon>Pezizomycotina</taxon>
        <taxon>Sordariomycetes</taxon>
        <taxon>Sordariomycetidae</taxon>
        <taxon>Sordariales</taxon>
        <taxon>Chaetomiaceae</taxon>
        <taxon>Staphylotrichum</taxon>
    </lineage>
</organism>
<dbReference type="EMBL" id="JAHCVI010000004">
    <property type="protein sequence ID" value="KAG7286861.1"/>
    <property type="molecule type" value="Genomic_DNA"/>
</dbReference>
<protein>
    <submittedName>
        <fullName evidence="2">Uncharacterized protein</fullName>
    </submittedName>
</protein>
<dbReference type="Proteomes" id="UP001197093">
    <property type="component" value="Unassembled WGS sequence"/>
</dbReference>
<evidence type="ECO:0000256" key="1">
    <source>
        <dbReference type="SAM" id="SignalP"/>
    </source>
</evidence>
<proteinExistence type="predicted"/>
<keyword evidence="3" id="KW-1185">Reference proteome</keyword>
<dbReference type="AlphaFoldDB" id="A0AAD4HXB8"/>
<dbReference type="GO" id="GO:0005576">
    <property type="term" value="C:extracellular region"/>
    <property type="evidence" value="ECO:0007669"/>
    <property type="project" value="TreeGrafter"/>
</dbReference>
<accession>A0AAD4HXB8</accession>
<reference evidence="2" key="1">
    <citation type="submission" date="2023-02" db="EMBL/GenBank/DDBJ databases">
        <authorList>
            <person name="Palmer J.M."/>
        </authorList>
    </citation>
    <scope>NUCLEOTIDE SEQUENCE</scope>
    <source>
        <strain evidence="2">FW57</strain>
    </source>
</reference>
<evidence type="ECO:0000313" key="3">
    <source>
        <dbReference type="Proteomes" id="UP001197093"/>
    </source>
</evidence>
<gene>
    <name evidence="2" type="ORF">NEMBOFW57_009179</name>
</gene>
<dbReference type="PANTHER" id="PTHR38787">
    <property type="entry name" value="REGULATORY P DOMAIN-CONTAINING PROTEIN"/>
    <property type="match status" value="1"/>
</dbReference>
<name>A0AAD4HXB8_9PEZI</name>
<dbReference type="NCBIfam" id="TIGR04312">
    <property type="entry name" value="choice_anch_B"/>
    <property type="match status" value="1"/>
</dbReference>
<keyword evidence="1" id="KW-0732">Signal</keyword>
<feature type="signal peptide" evidence="1">
    <location>
        <begin position="1"/>
        <end position="20"/>
    </location>
</feature>